<proteinExistence type="predicted"/>
<protein>
    <recommendedName>
        <fullName evidence="1">NAD(P)-binding domain-containing protein</fullName>
    </recommendedName>
</protein>
<dbReference type="Pfam" id="PF16363">
    <property type="entry name" value="GDP_Man_Dehyd"/>
    <property type="match status" value="1"/>
</dbReference>
<dbReference type="SUPFAM" id="SSF51735">
    <property type="entry name" value="NAD(P)-binding Rossmann-fold domains"/>
    <property type="match status" value="1"/>
</dbReference>
<dbReference type="Gene3D" id="3.90.25.10">
    <property type="entry name" value="UDP-galactose 4-epimerase, domain 1"/>
    <property type="match status" value="1"/>
</dbReference>
<dbReference type="AlphaFoldDB" id="A0A382FN93"/>
<name>A0A382FN93_9ZZZZ</name>
<evidence type="ECO:0000259" key="1">
    <source>
        <dbReference type="Pfam" id="PF16363"/>
    </source>
</evidence>
<organism evidence="2">
    <name type="scientific">marine metagenome</name>
    <dbReference type="NCBI Taxonomy" id="408172"/>
    <lineage>
        <taxon>unclassified sequences</taxon>
        <taxon>metagenomes</taxon>
        <taxon>ecological metagenomes</taxon>
    </lineage>
</organism>
<accession>A0A382FN93</accession>
<dbReference type="Gene3D" id="3.40.50.720">
    <property type="entry name" value="NAD(P)-binding Rossmann-like Domain"/>
    <property type="match status" value="1"/>
</dbReference>
<dbReference type="EMBL" id="UINC01050631">
    <property type="protein sequence ID" value="SVB63824.1"/>
    <property type="molecule type" value="Genomic_DNA"/>
</dbReference>
<sequence>MTGGFLVVGSNSFSGAHFVRHLLEHGSEVLGVSRSEEPHEVFLPYKWLPNWKKNFGFEQIDLNHDLDRLMELVRSYRPSHVVNFAAQGMVAQSWELPEHWYQTNVVAQVKLHDRLRELDFLKKYVHVSTPEVYGTTDGWVTENFDFTPSTPYAVSRAACDLHLRSFHEAYGFPVVFTRAANVYGPGQQLYRIIPKAMLYARTGRRLKLEGGGRSIRSFVHIDDVADATRRAAIDGTPGATYHVSTTSEVSIRELVDQICEMTGVAFGDLVEVADDRLGKDRAYRLDAGLIRERLGWNDRITLGQGLAMTLEWVDAHLPLLSQLPCDYEHKQ</sequence>
<reference evidence="2" key="1">
    <citation type="submission" date="2018-05" db="EMBL/GenBank/DDBJ databases">
        <authorList>
            <person name="Lanie J.A."/>
            <person name="Ng W.-L."/>
            <person name="Kazmierczak K.M."/>
            <person name="Andrzejewski T.M."/>
            <person name="Davidsen T.M."/>
            <person name="Wayne K.J."/>
            <person name="Tettelin H."/>
            <person name="Glass J.I."/>
            <person name="Rusch D."/>
            <person name="Podicherti R."/>
            <person name="Tsui H.-C.T."/>
            <person name="Winkler M.E."/>
        </authorList>
    </citation>
    <scope>NUCLEOTIDE SEQUENCE</scope>
</reference>
<dbReference type="InterPro" id="IPR036291">
    <property type="entry name" value="NAD(P)-bd_dom_sf"/>
</dbReference>
<gene>
    <name evidence="2" type="ORF">METZ01_LOCUS216678</name>
</gene>
<evidence type="ECO:0000313" key="2">
    <source>
        <dbReference type="EMBL" id="SVB63824.1"/>
    </source>
</evidence>
<feature type="domain" description="NAD(P)-binding" evidence="1">
    <location>
        <begin position="6"/>
        <end position="308"/>
    </location>
</feature>
<dbReference type="PANTHER" id="PTHR43000">
    <property type="entry name" value="DTDP-D-GLUCOSE 4,6-DEHYDRATASE-RELATED"/>
    <property type="match status" value="1"/>
</dbReference>
<dbReference type="InterPro" id="IPR016040">
    <property type="entry name" value="NAD(P)-bd_dom"/>
</dbReference>